<evidence type="ECO:0000259" key="13">
    <source>
        <dbReference type="PROSITE" id="PS51198"/>
    </source>
</evidence>
<keyword evidence="5 12" id="KW-0067">ATP-binding</keyword>
<dbReference type="GO" id="GO:0005829">
    <property type="term" value="C:cytosol"/>
    <property type="evidence" value="ECO:0007669"/>
    <property type="project" value="TreeGrafter"/>
</dbReference>
<evidence type="ECO:0000256" key="9">
    <source>
        <dbReference type="ARBA" id="ARBA00034808"/>
    </source>
</evidence>
<dbReference type="InterPro" id="IPR014016">
    <property type="entry name" value="UvrD-like_ATP-bd"/>
</dbReference>
<dbReference type="GO" id="GO:0005524">
    <property type="term" value="F:ATP binding"/>
    <property type="evidence" value="ECO:0007669"/>
    <property type="project" value="UniProtKB-UniRule"/>
</dbReference>
<gene>
    <name evidence="15" type="ORF">C4520_08540</name>
</gene>
<dbReference type="Proteomes" id="UP000265882">
    <property type="component" value="Unassembled WGS sequence"/>
</dbReference>
<evidence type="ECO:0000256" key="5">
    <source>
        <dbReference type="ARBA" id="ARBA00022840"/>
    </source>
</evidence>
<evidence type="ECO:0000259" key="14">
    <source>
        <dbReference type="PROSITE" id="PS51217"/>
    </source>
</evidence>
<evidence type="ECO:0000256" key="6">
    <source>
        <dbReference type="ARBA" id="ARBA00023125"/>
    </source>
</evidence>
<evidence type="ECO:0000256" key="11">
    <source>
        <dbReference type="ARBA" id="ARBA00048988"/>
    </source>
</evidence>
<sequence length="716" mass="82084">MNELMKNLNERQREAVATTDGPLVVIAGAGSGKTRVITYRAAYLIHTHKVFPKNILAVTFTNKAAEEMRNRIRKLLGTAQLQAWVGTFHATCLQLLRRDAHLLGYKRSFIIYDESDQLSLVKHLMKRLNLAQKDYNPNAILARIGLAKNQMIGPEEFETTAVTMFEEKVAQLYRLYDEALKEHNAMDFDDLLNNALTLLLRFPDCANKYRNLFRYIMVDEFQDTNRVQYELVRELAKHHRNLCVVGDDDQSIYSWRGANIENLFDFQKDFPEAKSIFLEENYRSTQRILDAANAVIMNNERRKPKRLWTRKGEGEKIVWFPAPDEHGEAYYIATEIINLKREKPHLKNSDFAVFYRTNAQSRVIEDVFRQSGLPYVVIGSVRFYDRKEIKDVLAFAKVIANPADAVSLRRIINIPPRGIGKATVEKADAFAVEKGITLLQAIERSSEIPGLRTDAVAKLSAFAQYMARLMEKKTQMSTPDFIREIIESSGYLKMLEQDRSFEAQARVENLAELISAAVEFLHSGKPALEEFIENTSLRTDIDEWDDETDFIPLMTLHSAKGLEFPVVFIAGMEEELFPHLNSMTSQARLEEERRLCYVGLTRAQERIFLTSADLRHIHGMALMHLPSRFIDEIPEEILLSPPKEPPKYYSPEFAQVADEPDASPFIVGDLIEHATFGTGRIAAVSGRGESMKVAVRFFRDNKQRDLMVRYANLKKK</sequence>
<feature type="domain" description="UvrD-like helicase ATP-binding" evidence="13">
    <location>
        <begin position="6"/>
        <end position="285"/>
    </location>
</feature>
<proteinExistence type="inferred from homology"/>
<keyword evidence="7" id="KW-0413">Isomerase</keyword>
<dbReference type="GO" id="GO:0000725">
    <property type="term" value="P:recombinational repair"/>
    <property type="evidence" value="ECO:0007669"/>
    <property type="project" value="TreeGrafter"/>
</dbReference>
<dbReference type="CDD" id="cd17932">
    <property type="entry name" value="DEXQc_UvrD"/>
    <property type="match status" value="1"/>
</dbReference>
<dbReference type="InterPro" id="IPR027417">
    <property type="entry name" value="P-loop_NTPase"/>
</dbReference>
<comment type="catalytic activity">
    <reaction evidence="8">
        <text>Couples ATP hydrolysis with the unwinding of duplex DNA by translocating in the 3'-5' direction.</text>
        <dbReference type="EC" id="5.6.2.4"/>
    </reaction>
</comment>
<accession>A0A3A4NVV9</accession>
<evidence type="ECO:0000256" key="1">
    <source>
        <dbReference type="ARBA" id="ARBA00009922"/>
    </source>
</evidence>
<keyword evidence="2 12" id="KW-0547">Nucleotide-binding</keyword>
<dbReference type="GO" id="GO:0016887">
    <property type="term" value="F:ATP hydrolysis activity"/>
    <property type="evidence" value="ECO:0007669"/>
    <property type="project" value="RHEA"/>
</dbReference>
<dbReference type="Gene3D" id="1.10.486.10">
    <property type="entry name" value="PCRA, domain 4"/>
    <property type="match status" value="1"/>
</dbReference>
<dbReference type="InterPro" id="IPR000212">
    <property type="entry name" value="DNA_helicase_UvrD/REP"/>
</dbReference>
<dbReference type="GO" id="GO:0003677">
    <property type="term" value="F:DNA binding"/>
    <property type="evidence" value="ECO:0007669"/>
    <property type="project" value="UniProtKB-KW"/>
</dbReference>
<dbReference type="AlphaFoldDB" id="A0A3A4NVV9"/>
<dbReference type="EC" id="5.6.2.4" evidence="9"/>
<name>A0A3A4NVV9_ABYX5</name>
<dbReference type="PROSITE" id="PS51217">
    <property type="entry name" value="UVRD_HELICASE_CTER"/>
    <property type="match status" value="1"/>
</dbReference>
<dbReference type="PANTHER" id="PTHR11070:SF2">
    <property type="entry name" value="ATP-DEPENDENT DNA HELICASE SRS2"/>
    <property type="match status" value="1"/>
</dbReference>
<comment type="similarity">
    <text evidence="1">Belongs to the helicase family. UvrD subfamily.</text>
</comment>
<dbReference type="FunFam" id="1.10.10.160:FF:000001">
    <property type="entry name" value="ATP-dependent DNA helicase"/>
    <property type="match status" value="1"/>
</dbReference>
<organism evidence="15 16">
    <name type="scientific">Abyssobacteria bacterium (strain SURF_5)</name>
    <dbReference type="NCBI Taxonomy" id="2093360"/>
    <lineage>
        <taxon>Bacteria</taxon>
        <taxon>Pseudomonadati</taxon>
        <taxon>Candidatus Hydrogenedentota</taxon>
        <taxon>Candidatus Abyssobacteria</taxon>
    </lineage>
</organism>
<dbReference type="EMBL" id="QZKU01000060">
    <property type="protein sequence ID" value="RJP22236.1"/>
    <property type="molecule type" value="Genomic_DNA"/>
</dbReference>
<dbReference type="CDD" id="cd18807">
    <property type="entry name" value="SF1_C_UvrD"/>
    <property type="match status" value="1"/>
</dbReference>
<dbReference type="GO" id="GO:0043138">
    <property type="term" value="F:3'-5' DNA helicase activity"/>
    <property type="evidence" value="ECO:0007669"/>
    <property type="project" value="UniProtKB-EC"/>
</dbReference>
<dbReference type="GO" id="GO:0009314">
    <property type="term" value="P:response to radiation"/>
    <property type="evidence" value="ECO:0007669"/>
    <property type="project" value="UniProtKB-ARBA"/>
</dbReference>
<evidence type="ECO:0000256" key="2">
    <source>
        <dbReference type="ARBA" id="ARBA00022741"/>
    </source>
</evidence>
<feature type="domain" description="UvrD-like helicase C-terminal" evidence="14">
    <location>
        <begin position="286"/>
        <end position="561"/>
    </location>
</feature>
<dbReference type="Gene3D" id="3.40.50.300">
    <property type="entry name" value="P-loop containing nucleotide triphosphate hydrolases"/>
    <property type="match status" value="2"/>
</dbReference>
<dbReference type="InterPro" id="IPR013986">
    <property type="entry name" value="DExx_box_DNA_helicase_dom_sf"/>
</dbReference>
<dbReference type="Pfam" id="PF13361">
    <property type="entry name" value="UvrD_C"/>
    <property type="match status" value="1"/>
</dbReference>
<dbReference type="Pfam" id="PF00580">
    <property type="entry name" value="UvrD-helicase"/>
    <property type="match status" value="1"/>
</dbReference>
<evidence type="ECO:0000256" key="4">
    <source>
        <dbReference type="ARBA" id="ARBA00022806"/>
    </source>
</evidence>
<dbReference type="PROSITE" id="PS51198">
    <property type="entry name" value="UVRD_HELICASE_ATP_BIND"/>
    <property type="match status" value="1"/>
</dbReference>
<dbReference type="SUPFAM" id="SSF52540">
    <property type="entry name" value="P-loop containing nucleoside triphosphate hydrolases"/>
    <property type="match status" value="1"/>
</dbReference>
<evidence type="ECO:0000256" key="10">
    <source>
        <dbReference type="ARBA" id="ARBA00034923"/>
    </source>
</evidence>
<protein>
    <recommendedName>
        <fullName evidence="9">DNA 3'-5' helicase</fullName>
        <ecNumber evidence="9">5.6.2.4</ecNumber>
    </recommendedName>
    <alternativeName>
        <fullName evidence="10">DNA 3'-5' helicase II</fullName>
    </alternativeName>
</protein>
<dbReference type="PANTHER" id="PTHR11070">
    <property type="entry name" value="UVRD / RECB / PCRA DNA HELICASE FAMILY MEMBER"/>
    <property type="match status" value="1"/>
</dbReference>
<evidence type="ECO:0000256" key="12">
    <source>
        <dbReference type="PROSITE-ProRule" id="PRU00560"/>
    </source>
</evidence>
<evidence type="ECO:0000313" key="15">
    <source>
        <dbReference type="EMBL" id="RJP22236.1"/>
    </source>
</evidence>
<dbReference type="InterPro" id="IPR014017">
    <property type="entry name" value="DNA_helicase_UvrD-like_C"/>
</dbReference>
<dbReference type="GO" id="GO:0033202">
    <property type="term" value="C:DNA helicase complex"/>
    <property type="evidence" value="ECO:0007669"/>
    <property type="project" value="TreeGrafter"/>
</dbReference>
<evidence type="ECO:0000256" key="8">
    <source>
        <dbReference type="ARBA" id="ARBA00034617"/>
    </source>
</evidence>
<keyword evidence="3 12" id="KW-0378">Hydrolase</keyword>
<keyword evidence="4 12" id="KW-0347">Helicase</keyword>
<evidence type="ECO:0000256" key="3">
    <source>
        <dbReference type="ARBA" id="ARBA00022801"/>
    </source>
</evidence>
<dbReference type="FunFam" id="1.10.486.10:FF:000003">
    <property type="entry name" value="ATP-dependent DNA helicase"/>
    <property type="match status" value="1"/>
</dbReference>
<evidence type="ECO:0000256" key="7">
    <source>
        <dbReference type="ARBA" id="ARBA00023235"/>
    </source>
</evidence>
<keyword evidence="6" id="KW-0238">DNA-binding</keyword>
<evidence type="ECO:0000313" key="16">
    <source>
        <dbReference type="Proteomes" id="UP000265882"/>
    </source>
</evidence>
<dbReference type="Gene3D" id="1.10.10.160">
    <property type="match status" value="1"/>
</dbReference>
<feature type="binding site" evidence="12">
    <location>
        <begin position="27"/>
        <end position="34"/>
    </location>
    <ligand>
        <name>ATP</name>
        <dbReference type="ChEBI" id="CHEBI:30616"/>
    </ligand>
</feature>
<reference evidence="15 16" key="1">
    <citation type="journal article" date="2017" name="ISME J.">
        <title>Energy and carbon metabolisms in a deep terrestrial subsurface fluid microbial community.</title>
        <authorList>
            <person name="Momper L."/>
            <person name="Jungbluth S.P."/>
            <person name="Lee M.D."/>
            <person name="Amend J.P."/>
        </authorList>
    </citation>
    <scope>NUCLEOTIDE SEQUENCE [LARGE SCALE GENOMIC DNA]</scope>
    <source>
        <strain evidence="15">SURF_5</strain>
    </source>
</reference>
<comment type="catalytic activity">
    <reaction evidence="11">
        <text>ATP + H2O = ADP + phosphate + H(+)</text>
        <dbReference type="Rhea" id="RHEA:13065"/>
        <dbReference type="ChEBI" id="CHEBI:15377"/>
        <dbReference type="ChEBI" id="CHEBI:15378"/>
        <dbReference type="ChEBI" id="CHEBI:30616"/>
        <dbReference type="ChEBI" id="CHEBI:43474"/>
        <dbReference type="ChEBI" id="CHEBI:456216"/>
        <dbReference type="EC" id="5.6.2.4"/>
    </reaction>
</comment>
<comment type="caution">
    <text evidence="15">The sequence shown here is derived from an EMBL/GenBank/DDBJ whole genome shotgun (WGS) entry which is preliminary data.</text>
</comment>